<feature type="domain" description="Isochorismatase-like" evidence="1">
    <location>
        <begin position="11"/>
        <end position="156"/>
    </location>
</feature>
<dbReference type="SUPFAM" id="SSF52499">
    <property type="entry name" value="Isochorismatase-like hydrolases"/>
    <property type="match status" value="1"/>
</dbReference>
<dbReference type="PANTHER" id="PTHR14119">
    <property type="entry name" value="HYDROLASE"/>
    <property type="match status" value="1"/>
</dbReference>
<protein>
    <submittedName>
        <fullName evidence="2">Isochorismatase family protein</fullName>
    </submittedName>
</protein>
<dbReference type="InterPro" id="IPR050993">
    <property type="entry name" value="Isochorismatase_domain"/>
</dbReference>
<dbReference type="InterPro" id="IPR036380">
    <property type="entry name" value="Isochorismatase-like_sf"/>
</dbReference>
<keyword evidence="3" id="KW-1185">Reference proteome</keyword>
<name>A0ABW0M9S5_9BURK</name>
<dbReference type="PANTHER" id="PTHR14119:SF3">
    <property type="entry name" value="ISOCHORISMATASE DOMAIN-CONTAINING PROTEIN 2"/>
    <property type="match status" value="1"/>
</dbReference>
<organism evidence="2 3">
    <name type="scientific">Paraherbaspirillum soli</name>
    <dbReference type="NCBI Taxonomy" id="631222"/>
    <lineage>
        <taxon>Bacteria</taxon>
        <taxon>Pseudomonadati</taxon>
        <taxon>Pseudomonadota</taxon>
        <taxon>Betaproteobacteria</taxon>
        <taxon>Burkholderiales</taxon>
        <taxon>Oxalobacteraceae</taxon>
        <taxon>Paraherbaspirillum</taxon>
    </lineage>
</organism>
<comment type="caution">
    <text evidence="2">The sequence shown here is derived from an EMBL/GenBank/DDBJ whole genome shotgun (WGS) entry which is preliminary data.</text>
</comment>
<dbReference type="RefSeq" id="WP_378998083.1">
    <property type="nucleotide sequence ID" value="NZ_JBHSMT010000025.1"/>
</dbReference>
<reference evidence="3" key="1">
    <citation type="journal article" date="2019" name="Int. J. Syst. Evol. Microbiol.">
        <title>The Global Catalogue of Microorganisms (GCM) 10K type strain sequencing project: providing services to taxonomists for standard genome sequencing and annotation.</title>
        <authorList>
            <consortium name="The Broad Institute Genomics Platform"/>
            <consortium name="The Broad Institute Genome Sequencing Center for Infectious Disease"/>
            <person name="Wu L."/>
            <person name="Ma J."/>
        </authorList>
    </citation>
    <scope>NUCLEOTIDE SEQUENCE [LARGE SCALE GENOMIC DNA]</scope>
    <source>
        <strain evidence="3">JCM 17066</strain>
    </source>
</reference>
<dbReference type="EMBL" id="JBHSMT010000025">
    <property type="protein sequence ID" value="MFC5474975.1"/>
    <property type="molecule type" value="Genomic_DNA"/>
</dbReference>
<evidence type="ECO:0000259" key="1">
    <source>
        <dbReference type="Pfam" id="PF00857"/>
    </source>
</evidence>
<gene>
    <name evidence="2" type="ORF">ACFPM8_13520</name>
</gene>
<dbReference type="Pfam" id="PF00857">
    <property type="entry name" value="Isochorismatase"/>
    <property type="match status" value="1"/>
</dbReference>
<dbReference type="Gene3D" id="3.40.50.850">
    <property type="entry name" value="Isochorismatase-like"/>
    <property type="match status" value="1"/>
</dbReference>
<evidence type="ECO:0000313" key="3">
    <source>
        <dbReference type="Proteomes" id="UP001596045"/>
    </source>
</evidence>
<dbReference type="InterPro" id="IPR000868">
    <property type="entry name" value="Isochorismatase-like_dom"/>
</dbReference>
<evidence type="ECO:0000313" key="2">
    <source>
        <dbReference type="EMBL" id="MFC5474975.1"/>
    </source>
</evidence>
<proteinExistence type="predicted"/>
<accession>A0ABW0M9S5</accession>
<sequence>MPYLCEASRATLVVIDLQEKLMPVIADAAGILKRTELLMHAARLLDIPVVGTVQQPLRLGDIVPSIGPLLHKSIEKTAFDACAVPEFLDSLASERDDLVIVGCEAHVCVLQTALGLLHRKRKVKLVVDAIGSRHADNKLAAINRATAAGAEIVTSEMVMFEWIGNSEHPRFREVLKLIK</sequence>
<dbReference type="Proteomes" id="UP001596045">
    <property type="component" value="Unassembled WGS sequence"/>
</dbReference>